<dbReference type="Pfam" id="PF22042">
    <property type="entry name" value="EF-G_D2"/>
    <property type="match status" value="1"/>
</dbReference>
<dbReference type="InterPro" id="IPR005225">
    <property type="entry name" value="Small_GTP-bd"/>
</dbReference>
<dbReference type="InterPro" id="IPR000795">
    <property type="entry name" value="T_Tr_GTP-bd_dom"/>
</dbReference>
<evidence type="ECO:0000259" key="6">
    <source>
        <dbReference type="PROSITE" id="PS51722"/>
    </source>
</evidence>
<dbReference type="NCBIfam" id="TIGR00231">
    <property type="entry name" value="small_GTP"/>
    <property type="match status" value="1"/>
</dbReference>
<evidence type="ECO:0000313" key="8">
    <source>
        <dbReference type="Proteomes" id="UP001153714"/>
    </source>
</evidence>
<keyword evidence="5" id="KW-0342">GTP-binding</keyword>
<dbReference type="SUPFAM" id="SSF54211">
    <property type="entry name" value="Ribosomal protein S5 domain 2-like"/>
    <property type="match status" value="1"/>
</dbReference>
<dbReference type="InterPro" id="IPR041095">
    <property type="entry name" value="EFG_II"/>
</dbReference>
<dbReference type="InterPro" id="IPR020568">
    <property type="entry name" value="Ribosomal_Su5_D2-typ_SF"/>
</dbReference>
<dbReference type="InterPro" id="IPR014721">
    <property type="entry name" value="Ribsml_uS5_D2-typ_fold_subgr"/>
</dbReference>
<dbReference type="CDD" id="cd01886">
    <property type="entry name" value="EF-G"/>
    <property type="match status" value="1"/>
</dbReference>
<dbReference type="GO" id="GO:0005525">
    <property type="term" value="F:GTP binding"/>
    <property type="evidence" value="ECO:0007669"/>
    <property type="project" value="UniProtKB-KW"/>
</dbReference>
<evidence type="ECO:0000313" key="7">
    <source>
        <dbReference type="EMBL" id="CAG9789534.1"/>
    </source>
</evidence>
<dbReference type="GO" id="GO:0003924">
    <property type="term" value="F:GTPase activity"/>
    <property type="evidence" value="ECO:0007669"/>
    <property type="project" value="InterPro"/>
</dbReference>
<organism evidence="7 8">
    <name type="scientific">Diatraea saccharalis</name>
    <name type="common">sugarcane borer</name>
    <dbReference type="NCBI Taxonomy" id="40085"/>
    <lineage>
        <taxon>Eukaryota</taxon>
        <taxon>Metazoa</taxon>
        <taxon>Ecdysozoa</taxon>
        <taxon>Arthropoda</taxon>
        <taxon>Hexapoda</taxon>
        <taxon>Insecta</taxon>
        <taxon>Pterygota</taxon>
        <taxon>Neoptera</taxon>
        <taxon>Endopterygota</taxon>
        <taxon>Lepidoptera</taxon>
        <taxon>Glossata</taxon>
        <taxon>Ditrysia</taxon>
        <taxon>Pyraloidea</taxon>
        <taxon>Crambidae</taxon>
        <taxon>Crambinae</taxon>
        <taxon>Diatraea</taxon>
    </lineage>
</organism>
<dbReference type="PROSITE" id="PS00301">
    <property type="entry name" value="G_TR_1"/>
    <property type="match status" value="1"/>
</dbReference>
<dbReference type="FunFam" id="3.30.70.240:FF:000001">
    <property type="entry name" value="Elongation factor G"/>
    <property type="match status" value="1"/>
</dbReference>
<dbReference type="GO" id="GO:0032543">
    <property type="term" value="P:mitochondrial translation"/>
    <property type="evidence" value="ECO:0007669"/>
    <property type="project" value="TreeGrafter"/>
</dbReference>
<reference evidence="7" key="1">
    <citation type="submission" date="2021-12" db="EMBL/GenBank/DDBJ databases">
        <authorList>
            <person name="King R."/>
        </authorList>
    </citation>
    <scope>NUCLEOTIDE SEQUENCE</scope>
</reference>
<keyword evidence="1" id="KW-0547">Nucleotide-binding</keyword>
<reference evidence="7" key="2">
    <citation type="submission" date="2022-10" db="EMBL/GenBank/DDBJ databases">
        <authorList>
            <consortium name="ENA_rothamsted_submissions"/>
            <consortium name="culmorum"/>
            <person name="King R."/>
        </authorList>
    </citation>
    <scope>NUCLEOTIDE SEQUENCE</scope>
</reference>
<dbReference type="Gene3D" id="3.30.230.10">
    <property type="match status" value="1"/>
</dbReference>
<dbReference type="Gene3D" id="3.30.70.870">
    <property type="entry name" value="Elongation Factor G (Translational Gtpase), domain 3"/>
    <property type="match status" value="1"/>
</dbReference>
<evidence type="ECO:0000256" key="3">
    <source>
        <dbReference type="ARBA" id="ARBA00022917"/>
    </source>
</evidence>
<dbReference type="Gene3D" id="2.40.30.10">
    <property type="entry name" value="Translation factors"/>
    <property type="match status" value="1"/>
</dbReference>
<dbReference type="InterPro" id="IPR009000">
    <property type="entry name" value="Transl_B-barrel_sf"/>
</dbReference>
<dbReference type="GO" id="GO:0032790">
    <property type="term" value="P:ribosome disassembly"/>
    <property type="evidence" value="ECO:0007669"/>
    <property type="project" value="TreeGrafter"/>
</dbReference>
<dbReference type="OrthoDB" id="198619at2759"/>
<dbReference type="PRINTS" id="PR00315">
    <property type="entry name" value="ELONGATNFCT"/>
</dbReference>
<evidence type="ECO:0000256" key="2">
    <source>
        <dbReference type="ARBA" id="ARBA00022768"/>
    </source>
</evidence>
<dbReference type="Proteomes" id="UP001153714">
    <property type="component" value="Chromosome 2"/>
</dbReference>
<dbReference type="InterPro" id="IPR009022">
    <property type="entry name" value="EFG_III"/>
</dbReference>
<dbReference type="FunFam" id="3.30.70.870:FF:000001">
    <property type="entry name" value="Elongation factor G"/>
    <property type="match status" value="1"/>
</dbReference>
<gene>
    <name evidence="7" type="ORF">DIATSA_LOCUS7262</name>
</gene>
<dbReference type="PANTHER" id="PTHR43261:SF1">
    <property type="entry name" value="RIBOSOME-RELEASING FACTOR 2, MITOCHONDRIAL"/>
    <property type="match status" value="1"/>
</dbReference>
<accession>A0A9N9R3X3</accession>
<evidence type="ECO:0000256" key="1">
    <source>
        <dbReference type="ARBA" id="ARBA00022741"/>
    </source>
</evidence>
<keyword evidence="8" id="KW-1185">Reference proteome</keyword>
<dbReference type="InterPro" id="IPR027417">
    <property type="entry name" value="P-loop_NTPase"/>
</dbReference>
<name>A0A9N9R3X3_9NEOP</name>
<dbReference type="Gene3D" id="3.40.50.300">
    <property type="entry name" value="P-loop containing nucleotide triphosphate hydrolases"/>
    <property type="match status" value="1"/>
</dbReference>
<protein>
    <recommendedName>
        <fullName evidence="6">Tr-type G domain-containing protein</fullName>
    </recommendedName>
</protein>
<dbReference type="SMART" id="SM00838">
    <property type="entry name" value="EFG_C"/>
    <property type="match status" value="1"/>
</dbReference>
<dbReference type="GO" id="GO:0005759">
    <property type="term" value="C:mitochondrial matrix"/>
    <property type="evidence" value="ECO:0007669"/>
    <property type="project" value="UniProtKB-ARBA"/>
</dbReference>
<dbReference type="PROSITE" id="PS51722">
    <property type="entry name" value="G_TR_2"/>
    <property type="match status" value="1"/>
</dbReference>
<dbReference type="AlphaFoldDB" id="A0A9N9R3X3"/>
<dbReference type="Pfam" id="PF14492">
    <property type="entry name" value="EFG_III"/>
    <property type="match status" value="1"/>
</dbReference>
<dbReference type="Pfam" id="PF00009">
    <property type="entry name" value="GTP_EFTU"/>
    <property type="match status" value="1"/>
</dbReference>
<dbReference type="CDD" id="cd03713">
    <property type="entry name" value="EFG_mtEFG_C"/>
    <property type="match status" value="1"/>
</dbReference>
<dbReference type="InterPro" id="IPR031157">
    <property type="entry name" value="G_TR_CS"/>
</dbReference>
<proteinExistence type="predicted"/>
<dbReference type="InterPro" id="IPR035649">
    <property type="entry name" value="EFG_V"/>
</dbReference>
<dbReference type="SUPFAM" id="SSF52540">
    <property type="entry name" value="P-loop containing nucleoside triphosphate hydrolases"/>
    <property type="match status" value="1"/>
</dbReference>
<dbReference type="Pfam" id="PF00679">
    <property type="entry name" value="EFG_C"/>
    <property type="match status" value="1"/>
</dbReference>
<dbReference type="InterPro" id="IPR000640">
    <property type="entry name" value="EFG_V-like"/>
</dbReference>
<evidence type="ECO:0000256" key="5">
    <source>
        <dbReference type="ARBA" id="ARBA00023134"/>
    </source>
</evidence>
<dbReference type="InterPro" id="IPR053905">
    <property type="entry name" value="EF-G-like_DII"/>
</dbReference>
<dbReference type="SUPFAM" id="SSF50447">
    <property type="entry name" value="Translation proteins"/>
    <property type="match status" value="1"/>
</dbReference>
<keyword evidence="3" id="KW-0648">Protein biosynthesis</keyword>
<dbReference type="PANTHER" id="PTHR43261">
    <property type="entry name" value="TRANSLATION ELONGATION FACTOR G-RELATED"/>
    <property type="match status" value="1"/>
</dbReference>
<dbReference type="FunFam" id="3.40.50.300:FF:000514">
    <property type="entry name" value="Ribosome-releasing factor 2, mitochondrial"/>
    <property type="match status" value="1"/>
</dbReference>
<dbReference type="InterPro" id="IPR035647">
    <property type="entry name" value="EFG_III/V"/>
</dbReference>
<sequence length="763" mass="84053">MKTFCYINYYKKLLKRTAIRRYCSQASKDANNNVENIRNIGILAHIDAGKTTTTERMLFYSGTIHSMGEVHHGNTVTDYMEQERQRGITITSAAVSFPWRGHQINLIDTPGHIDFTMEVEQSLAVLDGAIVVLDASAGVEAQTLTVWRQASGYRIPRLLYLNKMDRADADADACVHSIRDKLQAAPLLLHLPVHHEGKFIGLIDLIAMEEIIWTHGRGKNLSRRKLTEQADGQKWEEALKGHRELVDSISSMDDQLAEIIINEESLDNIATKDIQDAVNRCTIAMKGFPVLCGSSYKNLGVQTLMDAVVAYLPSPLECNKLYDCFGQDLAARAFKVQHDDQRGVLTFLRLYGGEINKGQKIYNLARDKSEQTGSLYVALADEYKPVETVTAGNIAVVSSLKATMTGDLITSSQACANRAKERLTSQLRAPEWAARLLGPAARRRLHARLEEATPEAAADILLGIGNTIPEPVFVCTIEPPSAAYQSALDTALAELAREDPSLRVSTDEETGQVILAGMGELHLEIIKERIIREYKIEVELGGLRIAYREALVGGARRAAAVDRSVGGARQRLAVTLSACSRGGPHHHVLRLDKSAESAANLAHLHPRHLAAITRGVNTAIQHGPKLGCPLVDVQVTLHWFEVGRGTSESVITATVAQCLRKVFEEADSVLLEPVMLLEVVCPESHSARVLADLTRRRATLRHVTLRQHNKVIECLVPLSELLGYSSALRSLSSGLAAFTMEFHSNMRMSPADERNAIRNVTGF</sequence>
<dbReference type="Gene3D" id="3.30.70.240">
    <property type="match status" value="1"/>
</dbReference>
<dbReference type="GO" id="GO:0003746">
    <property type="term" value="F:translation elongation factor activity"/>
    <property type="evidence" value="ECO:0007669"/>
    <property type="project" value="UniProtKB-KW"/>
</dbReference>
<dbReference type="EMBL" id="OU893333">
    <property type="protein sequence ID" value="CAG9789534.1"/>
    <property type="molecule type" value="Genomic_DNA"/>
</dbReference>
<keyword evidence="2" id="KW-0251">Elongation factor</keyword>
<feature type="domain" description="Tr-type G" evidence="6">
    <location>
        <begin position="35"/>
        <end position="316"/>
    </location>
</feature>
<dbReference type="CDD" id="cd16262">
    <property type="entry name" value="EFG_III"/>
    <property type="match status" value="1"/>
</dbReference>
<dbReference type="SUPFAM" id="SSF54980">
    <property type="entry name" value="EF-G C-terminal domain-like"/>
    <property type="match status" value="2"/>
</dbReference>
<evidence type="ECO:0000256" key="4">
    <source>
        <dbReference type="ARBA" id="ARBA00023128"/>
    </source>
</evidence>
<keyword evidence="4" id="KW-0496">Mitochondrion</keyword>